<evidence type="ECO:0000256" key="13">
    <source>
        <dbReference type="SAM" id="Phobius"/>
    </source>
</evidence>
<evidence type="ECO:0000256" key="12">
    <source>
        <dbReference type="SAM" id="MobiDB-lite"/>
    </source>
</evidence>
<proteinExistence type="inferred from homology"/>
<accession>A0A7D5YS89</accession>
<keyword evidence="9" id="KW-0916">Viral movement protein</keyword>
<keyword evidence="7" id="KW-1043">Host membrane</keyword>
<evidence type="ECO:0000256" key="2">
    <source>
        <dbReference type="ARBA" id="ARBA00004379"/>
    </source>
</evidence>
<dbReference type="EMBL" id="MN273442">
    <property type="protein sequence ID" value="QLI60607.1"/>
    <property type="molecule type" value="Genomic_DNA"/>
</dbReference>
<evidence type="ECO:0000256" key="10">
    <source>
        <dbReference type="ARBA" id="ARBA00023136"/>
    </source>
</evidence>
<evidence type="ECO:0000313" key="16">
    <source>
        <dbReference type="EMBL" id="QLI60607.1"/>
    </source>
</evidence>
<keyword evidence="6 13" id="KW-0812">Transmembrane</keyword>
<evidence type="ECO:0000256" key="11">
    <source>
        <dbReference type="ARBA" id="ARBA00025953"/>
    </source>
</evidence>
<evidence type="ECO:0000256" key="3">
    <source>
        <dbReference type="ARBA" id="ARBA00010512"/>
    </source>
</evidence>
<dbReference type="GO" id="GO:0033644">
    <property type="term" value="C:host cell membrane"/>
    <property type="evidence" value="ECO:0007669"/>
    <property type="project" value="UniProtKB-SubCell"/>
</dbReference>
<feature type="transmembrane region" description="Helical" evidence="13">
    <location>
        <begin position="34"/>
        <end position="63"/>
    </location>
</feature>
<evidence type="ECO:0000256" key="5">
    <source>
        <dbReference type="ARBA" id="ARBA00022448"/>
    </source>
</evidence>
<evidence type="ECO:0000256" key="6">
    <source>
        <dbReference type="ARBA" id="ARBA00022692"/>
    </source>
</evidence>
<sequence>MGSARLGEFSPLAYPGSIAYIPQSPPAVQNEDPWIRLVFVVVAVIAAVGLLYLSYCWFVRYVIILLRAKRQRSTEEIGFGNDPSRIDGGQPSTRRGPDPSAAAPPY</sequence>
<dbReference type="GO" id="GO:0016020">
    <property type="term" value="C:membrane"/>
    <property type="evidence" value="ECO:0007669"/>
    <property type="project" value="InterPro"/>
</dbReference>
<comment type="function">
    <text evidence="1">Involved in the viral transport within, and between cells.</text>
</comment>
<gene>
    <name evidence="17" type="primary">V1</name>
</gene>
<feature type="region of interest" description="Disordered" evidence="12">
    <location>
        <begin position="71"/>
        <end position="106"/>
    </location>
</feature>
<keyword evidence="10 13" id="KW-0472">Membrane</keyword>
<evidence type="ECO:0000313" key="15">
    <source>
        <dbReference type="EMBL" id="QLI60604.1"/>
    </source>
</evidence>
<evidence type="ECO:0000313" key="14">
    <source>
        <dbReference type="EMBL" id="QLI60601.1"/>
    </source>
</evidence>
<evidence type="ECO:0000256" key="9">
    <source>
        <dbReference type="ARBA" id="ARBA00023031"/>
    </source>
</evidence>
<dbReference type="InterPro" id="IPR002621">
    <property type="entry name" value="Gemini_mov"/>
</dbReference>
<comment type="subunit">
    <text evidence="11">Interacts with the capsid protein (CP). Part of a MP-CP-viral DNA complex.</text>
</comment>
<dbReference type="EMBL" id="MN273440">
    <property type="protein sequence ID" value="QLI60601.1"/>
    <property type="molecule type" value="Genomic_DNA"/>
</dbReference>
<protein>
    <recommendedName>
        <fullName evidence="4">Movement protein</fullName>
    </recommendedName>
</protein>
<dbReference type="Pfam" id="PF01708">
    <property type="entry name" value="Gemini_mov"/>
    <property type="match status" value="1"/>
</dbReference>
<dbReference type="EMBL" id="MN273441">
    <property type="protein sequence ID" value="QLI60604.1"/>
    <property type="molecule type" value="Genomic_DNA"/>
</dbReference>
<evidence type="ECO:0000256" key="1">
    <source>
        <dbReference type="ARBA" id="ARBA00002157"/>
    </source>
</evidence>
<reference evidence="17" key="1">
    <citation type="submission" date="2019-08" db="EMBL/GenBank/DDBJ databases">
        <authorList>
            <person name="Kumar J."/>
            <person name="Kianian S."/>
        </authorList>
    </citation>
    <scope>NUCLEOTIDE SEQUENCE</scope>
    <source>
        <strain evidence="14">BHF5</strain>
        <strain evidence="15">SC9K4</strain>
        <strain evidence="16">SC9K6</strain>
        <strain evidence="17">W5</strain>
    </source>
</reference>
<keyword evidence="8 13" id="KW-1133">Transmembrane helix</keyword>
<evidence type="ECO:0000256" key="4">
    <source>
        <dbReference type="ARBA" id="ARBA00014660"/>
    </source>
</evidence>
<comment type="similarity">
    <text evidence="3">Belongs to the mastrevirus movement protein family.</text>
</comment>
<evidence type="ECO:0000256" key="7">
    <source>
        <dbReference type="ARBA" id="ARBA00022870"/>
    </source>
</evidence>
<keyword evidence="5" id="KW-0813">Transport</keyword>
<evidence type="ECO:0000256" key="8">
    <source>
        <dbReference type="ARBA" id="ARBA00022989"/>
    </source>
</evidence>
<organism evidence="17">
    <name type="scientific">Wheat dwarf India virus</name>
    <dbReference type="NCBI Taxonomy" id="1174526"/>
    <lineage>
        <taxon>Viruses</taxon>
        <taxon>Monodnaviria</taxon>
        <taxon>Shotokuvirae</taxon>
        <taxon>Cressdnaviricota</taxon>
        <taxon>Repensiviricetes</taxon>
        <taxon>Geplafuvirales</taxon>
        <taxon>Geminiviridae</taxon>
        <taxon>Mastrevirus</taxon>
        <taxon>Mastrevirus tritici</taxon>
    </lineage>
</organism>
<name>A0A7D5YS89_9GEMI</name>
<dbReference type="EMBL" id="MN273445">
    <property type="protein sequence ID" value="QLI60616.1"/>
    <property type="molecule type" value="Genomic_DNA"/>
</dbReference>
<comment type="subcellular location">
    <subcellularLocation>
        <location evidence="2">Host membrane</location>
        <topology evidence="2">Single-pass membrane protein</topology>
    </subcellularLocation>
</comment>
<evidence type="ECO:0000313" key="17">
    <source>
        <dbReference type="EMBL" id="QLI60616.1"/>
    </source>
</evidence>
<dbReference type="GO" id="GO:0046740">
    <property type="term" value="P:transport of virus in host, cell to cell"/>
    <property type="evidence" value="ECO:0007669"/>
    <property type="project" value="UniProtKB-KW"/>
</dbReference>